<dbReference type="Pfam" id="PF04507">
    <property type="entry name" value="DUF576"/>
    <property type="match status" value="1"/>
</dbReference>
<dbReference type="EMBL" id="ACJA02000001">
    <property type="protein sequence ID" value="EFH96043.1"/>
    <property type="molecule type" value="Genomic_DNA"/>
</dbReference>
<reference evidence="2 3" key="1">
    <citation type="submission" date="2010-05" db="EMBL/GenBank/DDBJ databases">
        <authorList>
            <person name="Muzny D."/>
            <person name="Qin X."/>
            <person name="Buhay C."/>
            <person name="Dugan-Rocha S."/>
            <person name="Ding Y."/>
            <person name="Chen G."/>
            <person name="Hawes A."/>
            <person name="Holder M."/>
            <person name="Jhangiani S."/>
            <person name="Johnson A."/>
            <person name="Khan Z."/>
            <person name="Li Z."/>
            <person name="Liu W."/>
            <person name="Liu X."/>
            <person name="Perez L."/>
            <person name="Shen H."/>
            <person name="Wang Q."/>
            <person name="Watt J."/>
            <person name="Xi L."/>
            <person name="Xin Y."/>
            <person name="Zhou J."/>
            <person name="Deng J."/>
            <person name="Jiang H."/>
            <person name="Liu Y."/>
            <person name="Qu J."/>
            <person name="Song X.-Z."/>
            <person name="Zhang L."/>
            <person name="Villasana D."/>
            <person name="Johnson A."/>
            <person name="Liu J."/>
            <person name="Liyanage D."/>
            <person name="Lorensuhewa L."/>
            <person name="Robinson T."/>
            <person name="Song A."/>
            <person name="Song B.-B."/>
            <person name="Dinh H."/>
            <person name="Thornton R."/>
            <person name="Coyle M."/>
            <person name="Francisco L."/>
            <person name="Jackson L."/>
            <person name="Javaid M."/>
            <person name="Korchina V."/>
            <person name="Kovar C."/>
            <person name="Mata R."/>
            <person name="Mathew T."/>
            <person name="Ngo R."/>
            <person name="Nguyen L."/>
            <person name="Nguyen N."/>
            <person name="Okwuonu G."/>
            <person name="Ongeri F."/>
            <person name="Pham C."/>
            <person name="Simmons D."/>
            <person name="Wilczek-Boney K."/>
            <person name="Hale W."/>
            <person name="Jakkamsetti A."/>
            <person name="Pham P."/>
            <person name="Ruth R."/>
            <person name="San Lucas F."/>
            <person name="Warren J."/>
            <person name="Zhang J."/>
            <person name="Zhao Z."/>
            <person name="Zhou C."/>
            <person name="Zhu D."/>
            <person name="Lee S."/>
            <person name="Bess C."/>
            <person name="Blankenburg K."/>
            <person name="Forbes L."/>
            <person name="Fu Q."/>
            <person name="Gubbala S."/>
            <person name="Hirani K."/>
            <person name="Jayaseelan J.C."/>
            <person name="Lara F."/>
            <person name="Munidasa M."/>
            <person name="Palculict T."/>
            <person name="Patil S."/>
            <person name="Pu L.-L."/>
            <person name="Saada N."/>
            <person name="Tang L."/>
            <person name="Weissenberger G."/>
            <person name="Zhu Y."/>
            <person name="Hemphill L."/>
            <person name="Shang Y."/>
            <person name="Youmans B."/>
            <person name="Ayvaz T."/>
            <person name="Ross M."/>
            <person name="Santibanez J."/>
            <person name="Aqrawi P."/>
            <person name="Gross S."/>
            <person name="Joshi V."/>
            <person name="Fowler G."/>
            <person name="Nazareth L."/>
            <person name="Reid J."/>
            <person name="Worley K."/>
            <person name="Petrosino J."/>
            <person name="Highlander S."/>
            <person name="Gibbs R."/>
        </authorList>
    </citation>
    <scope>NUCLEOTIDE SEQUENCE [LARGE SCALE GENOMIC DNA]</scope>
    <source>
        <strain evidence="2 3">MN8</strain>
    </source>
</reference>
<dbReference type="HOGENOM" id="CLU_071589_0_1_9"/>
<dbReference type="InterPro" id="IPR007595">
    <property type="entry name" value="Csa"/>
</dbReference>
<comment type="similarity">
    <text evidence="1">Belongs to the staphylococcal tandem lipoprotein family.</text>
</comment>
<sequence>MKYKTERREMMGNIKSFALYISILLLIVVVAGCGKSDKTKEDSKEEQIKKSFAKTLDMYPIKNLEDLYDKEGYRDGEFKKGDKGTWTLLTSFSKSNKPDEIDDEGMVLYLNRNTKKATGYYFVNKIYDDISKNQNEKKYRVELKNNKIVLLDNVEDEKLKQKIENFKFFSQYADFKDLKNYQDGSITTNENIPSYEAEYKLNNSDENVKKLRDIYPITTKKAPILKLHIDGDIKGSSVGYKKIEYKFSKVKDQETTLRDYLNFGPSDEDS</sequence>
<dbReference type="AlphaFoldDB" id="A0A0E1XB73"/>
<evidence type="ECO:0000313" key="3">
    <source>
        <dbReference type="Proteomes" id="UP000003455"/>
    </source>
</evidence>
<organism evidence="2 3">
    <name type="scientific">Staphylococcus aureus subsp. aureus MN8</name>
    <dbReference type="NCBI Taxonomy" id="548470"/>
    <lineage>
        <taxon>Bacteria</taxon>
        <taxon>Bacillati</taxon>
        <taxon>Bacillota</taxon>
        <taxon>Bacilli</taxon>
        <taxon>Bacillales</taxon>
        <taxon>Staphylococcaceae</taxon>
        <taxon>Staphylococcus</taxon>
    </lineage>
</organism>
<dbReference type="NCBIfam" id="TIGR01742">
    <property type="entry name" value="SA_tandem_lipo"/>
    <property type="match status" value="1"/>
</dbReference>
<evidence type="ECO:0000313" key="2">
    <source>
        <dbReference type="EMBL" id="EFH96043.1"/>
    </source>
</evidence>
<name>A0A0E1XB73_STAAU</name>
<proteinExistence type="inferred from homology"/>
<dbReference type="Gene3D" id="2.50.20.40">
    <property type="match status" value="1"/>
</dbReference>
<comment type="caution">
    <text evidence="2">The sequence shown here is derived from an EMBL/GenBank/DDBJ whole genome shotgun (WGS) entry which is preliminary data.</text>
</comment>
<dbReference type="InterPro" id="IPR038641">
    <property type="entry name" value="Csa_sf"/>
</dbReference>
<dbReference type="PROSITE" id="PS51257">
    <property type="entry name" value="PROKAR_LIPOPROTEIN"/>
    <property type="match status" value="1"/>
</dbReference>
<accession>A0A0E1XB73</accession>
<dbReference type="Proteomes" id="UP000003455">
    <property type="component" value="Chromosome"/>
</dbReference>
<gene>
    <name evidence="2" type="ORF">HMPREF0769_10045</name>
</gene>
<keyword evidence="2" id="KW-0449">Lipoprotein</keyword>
<protein>
    <submittedName>
        <fullName evidence="2">Tandem lipoprotein</fullName>
    </submittedName>
</protein>
<evidence type="ECO:0000256" key="1">
    <source>
        <dbReference type="ARBA" id="ARBA00009715"/>
    </source>
</evidence>